<dbReference type="EMBL" id="SRLE01000007">
    <property type="protein sequence ID" value="TGD73349.1"/>
    <property type="molecule type" value="Genomic_DNA"/>
</dbReference>
<dbReference type="OrthoDB" id="5740321at2"/>
<reference evidence="4 5" key="1">
    <citation type="submission" date="2019-04" db="EMBL/GenBank/DDBJ databases">
        <title>Taxonomy of novel Haliea sp. from mangrove soil of West Coast of India.</title>
        <authorList>
            <person name="Verma A."/>
            <person name="Kumar P."/>
            <person name="Krishnamurthi S."/>
        </authorList>
    </citation>
    <scope>NUCLEOTIDE SEQUENCE [LARGE SCALE GENOMIC DNA]</scope>
    <source>
        <strain evidence="4 5">SAOS-164</strain>
    </source>
</reference>
<keyword evidence="2" id="KW-0732">Signal</keyword>
<feature type="compositionally biased region" description="Basic and acidic residues" evidence="1">
    <location>
        <begin position="92"/>
        <end position="101"/>
    </location>
</feature>
<sequence length="101" mass="10896">MRYALLTTMLAATLAATSLPASAKVFMCVDPQTGKKTFTDTACPNADAGRRKVRVETVNFGDGVSSKGNRGVWESDRDRSVAGVENYRSGQARREPGNAQR</sequence>
<dbReference type="Pfam" id="PF13511">
    <property type="entry name" value="DUF4124"/>
    <property type="match status" value="1"/>
</dbReference>
<dbReference type="AlphaFoldDB" id="A0A4Z0M1E5"/>
<organism evidence="4 5">
    <name type="scientific">Mangrovimicrobium sediminis</name>
    <dbReference type="NCBI Taxonomy" id="2562682"/>
    <lineage>
        <taxon>Bacteria</taxon>
        <taxon>Pseudomonadati</taxon>
        <taxon>Pseudomonadota</taxon>
        <taxon>Gammaproteobacteria</taxon>
        <taxon>Cellvibrionales</taxon>
        <taxon>Halieaceae</taxon>
        <taxon>Mangrovimicrobium</taxon>
    </lineage>
</organism>
<accession>A0A4Z0M1E5</accession>
<feature type="chain" id="PRO_5021503741" evidence="2">
    <location>
        <begin position="24"/>
        <end position="101"/>
    </location>
</feature>
<name>A0A4Z0M1E5_9GAMM</name>
<dbReference type="InterPro" id="IPR025392">
    <property type="entry name" value="DUF4124"/>
</dbReference>
<gene>
    <name evidence="4" type="ORF">E4634_09955</name>
</gene>
<feature type="signal peptide" evidence="2">
    <location>
        <begin position="1"/>
        <end position="23"/>
    </location>
</feature>
<evidence type="ECO:0000313" key="4">
    <source>
        <dbReference type="EMBL" id="TGD73349.1"/>
    </source>
</evidence>
<keyword evidence="5" id="KW-1185">Reference proteome</keyword>
<dbReference type="Proteomes" id="UP000298050">
    <property type="component" value="Unassembled WGS sequence"/>
</dbReference>
<evidence type="ECO:0000256" key="2">
    <source>
        <dbReference type="SAM" id="SignalP"/>
    </source>
</evidence>
<proteinExistence type="predicted"/>
<feature type="domain" description="DUF4124" evidence="3">
    <location>
        <begin position="13"/>
        <end position="50"/>
    </location>
</feature>
<feature type="region of interest" description="Disordered" evidence="1">
    <location>
        <begin position="63"/>
        <end position="101"/>
    </location>
</feature>
<protein>
    <submittedName>
        <fullName evidence="4">DUF4124 domain-containing protein</fullName>
    </submittedName>
</protein>
<evidence type="ECO:0000313" key="5">
    <source>
        <dbReference type="Proteomes" id="UP000298050"/>
    </source>
</evidence>
<dbReference type="RefSeq" id="WP_135443431.1">
    <property type="nucleotide sequence ID" value="NZ_SRLE01000007.1"/>
</dbReference>
<evidence type="ECO:0000256" key="1">
    <source>
        <dbReference type="SAM" id="MobiDB-lite"/>
    </source>
</evidence>
<evidence type="ECO:0000259" key="3">
    <source>
        <dbReference type="Pfam" id="PF13511"/>
    </source>
</evidence>
<comment type="caution">
    <text evidence="4">The sequence shown here is derived from an EMBL/GenBank/DDBJ whole genome shotgun (WGS) entry which is preliminary data.</text>
</comment>